<evidence type="ECO:0000256" key="2">
    <source>
        <dbReference type="SAM" id="SignalP"/>
    </source>
</evidence>
<feature type="compositionally biased region" description="Polar residues" evidence="1">
    <location>
        <begin position="43"/>
        <end position="65"/>
    </location>
</feature>
<dbReference type="Proteomes" id="UP001444661">
    <property type="component" value="Unassembled WGS sequence"/>
</dbReference>
<protein>
    <recommendedName>
        <fullName evidence="5">Secreted protein</fullName>
    </recommendedName>
</protein>
<dbReference type="EMBL" id="JAQQWK010000009">
    <property type="protein sequence ID" value="KAK8034049.1"/>
    <property type="molecule type" value="Genomic_DNA"/>
</dbReference>
<evidence type="ECO:0000313" key="4">
    <source>
        <dbReference type="Proteomes" id="UP001444661"/>
    </source>
</evidence>
<feature type="compositionally biased region" description="Basic and acidic residues" evidence="1">
    <location>
        <begin position="66"/>
        <end position="75"/>
    </location>
</feature>
<proteinExistence type="predicted"/>
<accession>A0ABR1SI88</accession>
<sequence>MHLSSVVSLLLVAAPATLLASPMHMQDQQSQDNHAVAGRNKAITGQNDKQGQQFRDNQAAAGQNEQQDRMSKNNREMSQNNHAVAGQNQAVTGRKK</sequence>
<reference evidence="3 4" key="1">
    <citation type="submission" date="2023-01" db="EMBL/GenBank/DDBJ databases">
        <title>Analysis of 21 Apiospora genomes using comparative genomics revels a genus with tremendous synthesis potential of carbohydrate active enzymes and secondary metabolites.</title>
        <authorList>
            <person name="Sorensen T."/>
        </authorList>
    </citation>
    <scope>NUCLEOTIDE SEQUENCE [LARGE SCALE GENOMIC DNA]</scope>
    <source>
        <strain evidence="3 4">CBS 33761</strain>
    </source>
</reference>
<feature type="signal peptide" evidence="2">
    <location>
        <begin position="1"/>
        <end position="20"/>
    </location>
</feature>
<gene>
    <name evidence="3" type="ORF">PG993_009044</name>
</gene>
<organism evidence="3 4">
    <name type="scientific">Apiospora rasikravindrae</name>
    <dbReference type="NCBI Taxonomy" id="990691"/>
    <lineage>
        <taxon>Eukaryota</taxon>
        <taxon>Fungi</taxon>
        <taxon>Dikarya</taxon>
        <taxon>Ascomycota</taxon>
        <taxon>Pezizomycotina</taxon>
        <taxon>Sordariomycetes</taxon>
        <taxon>Xylariomycetidae</taxon>
        <taxon>Amphisphaeriales</taxon>
        <taxon>Apiosporaceae</taxon>
        <taxon>Apiospora</taxon>
    </lineage>
</organism>
<feature type="chain" id="PRO_5047246677" description="Secreted protein" evidence="2">
    <location>
        <begin position="21"/>
        <end position="96"/>
    </location>
</feature>
<feature type="compositionally biased region" description="Polar residues" evidence="1">
    <location>
        <begin position="76"/>
        <end position="96"/>
    </location>
</feature>
<evidence type="ECO:0008006" key="5">
    <source>
        <dbReference type="Google" id="ProtNLM"/>
    </source>
</evidence>
<keyword evidence="2" id="KW-0732">Signal</keyword>
<evidence type="ECO:0000256" key="1">
    <source>
        <dbReference type="SAM" id="MobiDB-lite"/>
    </source>
</evidence>
<feature type="region of interest" description="Disordered" evidence="1">
    <location>
        <begin position="23"/>
        <end position="96"/>
    </location>
</feature>
<comment type="caution">
    <text evidence="3">The sequence shown here is derived from an EMBL/GenBank/DDBJ whole genome shotgun (WGS) entry which is preliminary data.</text>
</comment>
<evidence type="ECO:0000313" key="3">
    <source>
        <dbReference type="EMBL" id="KAK8034049.1"/>
    </source>
</evidence>
<keyword evidence="4" id="KW-1185">Reference proteome</keyword>
<name>A0ABR1SI88_9PEZI</name>